<dbReference type="InterPro" id="IPR010487">
    <property type="entry name" value="NGRN/Rrg9"/>
</dbReference>
<dbReference type="PANTHER" id="PTHR13475">
    <property type="entry name" value="NEUGRIN"/>
    <property type="match status" value="1"/>
</dbReference>
<dbReference type="Proteomes" id="UP000504631">
    <property type="component" value="Unplaced"/>
</dbReference>
<keyword evidence="1" id="KW-1185">Reference proteome</keyword>
<organism evidence="1 2">
    <name type="scientific">Bombus vosnesenskii</name>
    <dbReference type="NCBI Taxonomy" id="207650"/>
    <lineage>
        <taxon>Eukaryota</taxon>
        <taxon>Metazoa</taxon>
        <taxon>Ecdysozoa</taxon>
        <taxon>Arthropoda</taxon>
        <taxon>Hexapoda</taxon>
        <taxon>Insecta</taxon>
        <taxon>Pterygota</taxon>
        <taxon>Neoptera</taxon>
        <taxon>Endopterygota</taxon>
        <taxon>Hymenoptera</taxon>
        <taxon>Apocrita</taxon>
        <taxon>Aculeata</taxon>
        <taxon>Apoidea</taxon>
        <taxon>Anthophila</taxon>
        <taxon>Apidae</taxon>
        <taxon>Bombus</taxon>
        <taxon>Pyrobombus</taxon>
    </lineage>
</organism>
<evidence type="ECO:0000313" key="1">
    <source>
        <dbReference type="Proteomes" id="UP000504631"/>
    </source>
</evidence>
<proteinExistence type="predicted"/>
<dbReference type="RefSeq" id="XP_033345804.1">
    <property type="nucleotide sequence ID" value="XM_033489913.1"/>
</dbReference>
<reference evidence="2" key="1">
    <citation type="submission" date="2025-08" db="UniProtKB">
        <authorList>
            <consortium name="RefSeq"/>
        </authorList>
    </citation>
    <scope>IDENTIFICATION</scope>
    <source>
        <tissue evidence="2">Muscle</tissue>
    </source>
</reference>
<name>A0A6J3K0J9_9HYME</name>
<evidence type="ECO:0000313" key="2">
    <source>
        <dbReference type="RefSeq" id="XP_033345804.1"/>
    </source>
</evidence>
<protein>
    <submittedName>
        <fullName evidence="2">Uncharacterized protein LOC117231460</fullName>
    </submittedName>
</protein>
<dbReference type="PANTHER" id="PTHR13475:SF3">
    <property type="entry name" value="NEUGRIN"/>
    <property type="match status" value="1"/>
</dbReference>
<dbReference type="GO" id="GO:0005634">
    <property type="term" value="C:nucleus"/>
    <property type="evidence" value="ECO:0007669"/>
    <property type="project" value="TreeGrafter"/>
</dbReference>
<accession>A0A6J3K0J9</accession>
<dbReference type="AlphaFoldDB" id="A0A6J3K0J9"/>
<gene>
    <name evidence="2" type="primary">LOC117231460</name>
</gene>
<dbReference type="KEGG" id="bvk:117231460"/>
<dbReference type="GeneID" id="117231460"/>
<sequence length="481" mass="56579">MNNIRAITFKLLRRYATKPKPEIAGVRGKVRLMKIENNREFKDNLEEFDENDVKQYETNLADIIESYTDHDRQTEKDCKLLKHRIIKSKYFKEVEPNFLTYAEKDQIQKLHEDNPDEWTPERLSESFPALPETIKKILKSRWEPKSVERILAYDNKVIKNWKQFKTGQLPVNANLKEHLMKFKDRKISLTDRKTLAEKYIPAKIEFPKPRSSFFRSIIADSIEEKPITEDKVLISSQNPPNKDRKITNAIKEKDSRLVKKTSNSLIHREMHNEKAIMKNELVISLHNNTNRDRKKSIVNEENLTLVTKTSNGSESNKIHNAKKHDIEQETLLFEEFLKHKLHNSDETSYKERTTLLDTYKKYIESKNSEDVSPNILNNTTKDTNIEEKCVSTPKNLSDENMLDVRTNATESKVATKAEIKSASLDTYVKERISYMDMDLEYTKHIKIPQSVYKKGKTYRIKDCYYDYDGEFLYRIPGLRGD</sequence>
<dbReference type="Pfam" id="PF06413">
    <property type="entry name" value="Neugrin"/>
    <property type="match status" value="1"/>
</dbReference>